<dbReference type="EMBL" id="KY774314">
    <property type="protein sequence ID" value="ART31107.1"/>
    <property type="molecule type" value="Genomic_DNA"/>
</dbReference>
<dbReference type="AlphaFoldDB" id="A0A1Y0B143"/>
<protein>
    <submittedName>
        <fullName evidence="1">Uncharacterized protein</fullName>
    </submittedName>
</protein>
<geneLocation type="mitochondrion" evidence="1"/>
<accession>A0A1Y0B143</accession>
<organism evidence="1">
    <name type="scientific">Utricularia reniformis</name>
    <dbReference type="NCBI Taxonomy" id="192314"/>
    <lineage>
        <taxon>Eukaryota</taxon>
        <taxon>Viridiplantae</taxon>
        <taxon>Streptophyta</taxon>
        <taxon>Embryophyta</taxon>
        <taxon>Tracheophyta</taxon>
        <taxon>Spermatophyta</taxon>
        <taxon>Magnoliopsida</taxon>
        <taxon>eudicotyledons</taxon>
        <taxon>Gunneridae</taxon>
        <taxon>Pentapetalae</taxon>
        <taxon>asterids</taxon>
        <taxon>lamiids</taxon>
        <taxon>Lamiales</taxon>
        <taxon>Lentibulariaceae</taxon>
        <taxon>Utricularia</taxon>
    </lineage>
</organism>
<keyword evidence="1" id="KW-0496">Mitochondrion</keyword>
<gene>
    <name evidence="1" type="ORF">AEK19_MT0875</name>
</gene>
<reference evidence="1" key="1">
    <citation type="submission" date="2017-03" db="EMBL/GenBank/DDBJ databases">
        <title>The mitochondrial genome of the carnivorous plant Utricularia reniformis (Lentibulariaceae): structure, comparative analysis and evolutionary landmarks.</title>
        <authorList>
            <person name="Silva S.R."/>
            <person name="Alvarenga D.O."/>
            <person name="Michael T.P."/>
            <person name="Miranda V.F.O."/>
            <person name="Varani A.M."/>
        </authorList>
    </citation>
    <scope>NUCLEOTIDE SEQUENCE</scope>
</reference>
<evidence type="ECO:0000313" key="1">
    <source>
        <dbReference type="EMBL" id="ART31107.1"/>
    </source>
</evidence>
<sequence>MMGLNSGGRTGNRHKTIHSGSIFVRRKCLANSMRRTIKSFLRPIFRSSHSFPVCPSLVP</sequence>
<proteinExistence type="predicted"/>
<name>A0A1Y0B143_9LAMI</name>